<dbReference type="PROSITE" id="PS50109">
    <property type="entry name" value="HIS_KIN"/>
    <property type="match status" value="1"/>
</dbReference>
<dbReference type="EMBL" id="JAUSTN010000001">
    <property type="protein sequence ID" value="MDQ0274008.1"/>
    <property type="molecule type" value="Genomic_DNA"/>
</dbReference>
<feature type="transmembrane region" description="Helical" evidence="14">
    <location>
        <begin position="147"/>
        <end position="167"/>
    </location>
</feature>
<dbReference type="InterPro" id="IPR003594">
    <property type="entry name" value="HATPase_dom"/>
</dbReference>
<evidence type="ECO:0000256" key="8">
    <source>
        <dbReference type="ARBA" id="ARBA00022741"/>
    </source>
</evidence>
<evidence type="ECO:0000256" key="12">
    <source>
        <dbReference type="ARBA" id="ARBA00023012"/>
    </source>
</evidence>
<dbReference type="InterPro" id="IPR005467">
    <property type="entry name" value="His_kinase_dom"/>
</dbReference>
<keyword evidence="18" id="KW-1185">Reference proteome</keyword>
<evidence type="ECO:0000256" key="6">
    <source>
        <dbReference type="ARBA" id="ARBA00022679"/>
    </source>
</evidence>
<comment type="caution">
    <text evidence="17">The sequence shown here is derived from an EMBL/GenBank/DDBJ whole genome shotgun (WGS) entry which is preliminary data.</text>
</comment>
<proteinExistence type="predicted"/>
<keyword evidence="6" id="KW-0808">Transferase</keyword>
<dbReference type="SUPFAM" id="SSF47384">
    <property type="entry name" value="Homodimeric domain of signal transducing histidine kinase"/>
    <property type="match status" value="1"/>
</dbReference>
<organism evidence="17 18">
    <name type="scientific">Peptoniphilus koenoeneniae</name>
    <dbReference type="NCBI Taxonomy" id="507751"/>
    <lineage>
        <taxon>Bacteria</taxon>
        <taxon>Bacillati</taxon>
        <taxon>Bacillota</taxon>
        <taxon>Tissierellia</taxon>
        <taxon>Tissierellales</taxon>
        <taxon>Peptoniphilaceae</taxon>
        <taxon>Peptoniphilus</taxon>
    </lineage>
</organism>
<dbReference type="CDD" id="cd00082">
    <property type="entry name" value="HisKA"/>
    <property type="match status" value="1"/>
</dbReference>
<dbReference type="CDD" id="cd06225">
    <property type="entry name" value="HAMP"/>
    <property type="match status" value="1"/>
</dbReference>
<dbReference type="RefSeq" id="WP_307494795.1">
    <property type="nucleotide sequence ID" value="NZ_JAUSTN010000001.1"/>
</dbReference>
<dbReference type="Pfam" id="PF02518">
    <property type="entry name" value="HATPase_c"/>
    <property type="match status" value="1"/>
</dbReference>
<accession>A0ABU0AU79</accession>
<dbReference type="InterPro" id="IPR003660">
    <property type="entry name" value="HAMP_dom"/>
</dbReference>
<dbReference type="Pfam" id="PF00512">
    <property type="entry name" value="HisKA"/>
    <property type="match status" value="1"/>
</dbReference>
<dbReference type="EC" id="2.7.13.3" evidence="3"/>
<feature type="transmembrane region" description="Helical" evidence="14">
    <location>
        <begin position="21"/>
        <end position="43"/>
    </location>
</feature>
<name>A0ABU0AU79_9FIRM</name>
<evidence type="ECO:0000259" key="16">
    <source>
        <dbReference type="PROSITE" id="PS50885"/>
    </source>
</evidence>
<evidence type="ECO:0000259" key="15">
    <source>
        <dbReference type="PROSITE" id="PS50109"/>
    </source>
</evidence>
<feature type="domain" description="HAMP" evidence="16">
    <location>
        <begin position="175"/>
        <end position="225"/>
    </location>
</feature>
<comment type="subcellular location">
    <subcellularLocation>
        <location evidence="2">Cell membrane</location>
        <topology evidence="2">Multi-pass membrane protein</topology>
    </subcellularLocation>
</comment>
<reference evidence="17 18" key="1">
    <citation type="submission" date="2023-07" db="EMBL/GenBank/DDBJ databases">
        <title>Genomic Encyclopedia of Type Strains, Phase IV (KMG-IV): sequencing the most valuable type-strain genomes for metagenomic binning, comparative biology and taxonomic classification.</title>
        <authorList>
            <person name="Goeker M."/>
        </authorList>
    </citation>
    <scope>NUCLEOTIDE SEQUENCE [LARGE SCALE GENOMIC DNA]</scope>
    <source>
        <strain evidence="17 18">DSM 22616</strain>
    </source>
</reference>
<evidence type="ECO:0000256" key="1">
    <source>
        <dbReference type="ARBA" id="ARBA00000085"/>
    </source>
</evidence>
<evidence type="ECO:0000256" key="13">
    <source>
        <dbReference type="ARBA" id="ARBA00023136"/>
    </source>
</evidence>
<keyword evidence="5" id="KW-0597">Phosphoprotein</keyword>
<dbReference type="PROSITE" id="PS50885">
    <property type="entry name" value="HAMP"/>
    <property type="match status" value="1"/>
</dbReference>
<dbReference type="SMART" id="SM00388">
    <property type="entry name" value="HisKA"/>
    <property type="match status" value="1"/>
</dbReference>
<keyword evidence="12" id="KW-0902">Two-component regulatory system</keyword>
<keyword evidence="7 14" id="KW-0812">Transmembrane</keyword>
<dbReference type="Gene3D" id="3.30.565.10">
    <property type="entry name" value="Histidine kinase-like ATPase, C-terminal domain"/>
    <property type="match status" value="1"/>
</dbReference>
<keyword evidence="13 14" id="KW-0472">Membrane</keyword>
<keyword evidence="11 14" id="KW-1133">Transmembrane helix</keyword>
<dbReference type="GO" id="GO:0016301">
    <property type="term" value="F:kinase activity"/>
    <property type="evidence" value="ECO:0007669"/>
    <property type="project" value="UniProtKB-KW"/>
</dbReference>
<evidence type="ECO:0000256" key="7">
    <source>
        <dbReference type="ARBA" id="ARBA00022692"/>
    </source>
</evidence>
<evidence type="ECO:0000313" key="18">
    <source>
        <dbReference type="Proteomes" id="UP001236559"/>
    </source>
</evidence>
<protein>
    <recommendedName>
        <fullName evidence="3">histidine kinase</fullName>
        <ecNumber evidence="3">2.7.13.3</ecNumber>
    </recommendedName>
</protein>
<evidence type="ECO:0000256" key="11">
    <source>
        <dbReference type="ARBA" id="ARBA00022989"/>
    </source>
</evidence>
<evidence type="ECO:0000256" key="2">
    <source>
        <dbReference type="ARBA" id="ARBA00004651"/>
    </source>
</evidence>
<evidence type="ECO:0000256" key="5">
    <source>
        <dbReference type="ARBA" id="ARBA00022553"/>
    </source>
</evidence>
<dbReference type="Pfam" id="PF00672">
    <property type="entry name" value="HAMP"/>
    <property type="match status" value="1"/>
</dbReference>
<dbReference type="PANTHER" id="PTHR45528">
    <property type="entry name" value="SENSOR HISTIDINE KINASE CPXA"/>
    <property type="match status" value="1"/>
</dbReference>
<keyword evidence="10" id="KW-0067">ATP-binding</keyword>
<dbReference type="SMART" id="SM00304">
    <property type="entry name" value="HAMP"/>
    <property type="match status" value="1"/>
</dbReference>
<dbReference type="CDD" id="cd00075">
    <property type="entry name" value="HATPase"/>
    <property type="match status" value="1"/>
</dbReference>
<dbReference type="SMART" id="SM00387">
    <property type="entry name" value="HATPase_c"/>
    <property type="match status" value="1"/>
</dbReference>
<dbReference type="PANTHER" id="PTHR45528:SF1">
    <property type="entry name" value="SENSOR HISTIDINE KINASE CPXA"/>
    <property type="match status" value="1"/>
</dbReference>
<evidence type="ECO:0000256" key="4">
    <source>
        <dbReference type="ARBA" id="ARBA00022475"/>
    </source>
</evidence>
<keyword evidence="9 17" id="KW-0418">Kinase</keyword>
<dbReference type="InterPro" id="IPR036890">
    <property type="entry name" value="HATPase_C_sf"/>
</dbReference>
<evidence type="ECO:0000313" key="17">
    <source>
        <dbReference type="EMBL" id="MDQ0274008.1"/>
    </source>
</evidence>
<evidence type="ECO:0000256" key="10">
    <source>
        <dbReference type="ARBA" id="ARBA00022840"/>
    </source>
</evidence>
<dbReference type="PRINTS" id="PR00344">
    <property type="entry name" value="BCTRLSENSOR"/>
</dbReference>
<evidence type="ECO:0000256" key="14">
    <source>
        <dbReference type="SAM" id="Phobius"/>
    </source>
</evidence>
<dbReference type="InterPro" id="IPR004358">
    <property type="entry name" value="Sig_transdc_His_kin-like_C"/>
</dbReference>
<dbReference type="InterPro" id="IPR003661">
    <property type="entry name" value="HisK_dim/P_dom"/>
</dbReference>
<sequence>MEFLTNKLGVKLKKIPITKRITAWYSFFIIILFIILLTSSVFISKNILQNRAEKKLKKTVESLQNKKGNFEYFDNGVFFLFYDEFGGIKGIKPKDFDTNLPVSYSGISKYIRKDGSYLYYDVKLDENGSFLRGILPENIVFHELSKFFLLFLVVSPILIILIIYIGYKIADKSFKPIRNITNTAREIKEKGDLKKRILIGEGKDEVHDLARTFNGMLDTIEESLDREKRLTIDVSHELRTPLSVIMSESEYGKEYIKDEEARELFEIINKQSEKMRALINQIMELDKLERDFKVDDKIDFSQMILNNCQIYESAYKDIKFIIDVEKNLKVSGNKIMLERLFDNLISNAIKFKKTYIEIRLFKEKNRVILEVINDGEKISKEDSKKIFNRFYQVDSSRNKDLKDGYGLGLSIVDKISKLHGGQVSMESDEEKTIFRLSLESKEN</sequence>
<dbReference type="SUPFAM" id="SSF158472">
    <property type="entry name" value="HAMP domain-like"/>
    <property type="match status" value="1"/>
</dbReference>
<feature type="domain" description="Histidine kinase" evidence="15">
    <location>
        <begin position="233"/>
        <end position="442"/>
    </location>
</feature>
<evidence type="ECO:0000256" key="9">
    <source>
        <dbReference type="ARBA" id="ARBA00022777"/>
    </source>
</evidence>
<dbReference type="InterPro" id="IPR036097">
    <property type="entry name" value="HisK_dim/P_sf"/>
</dbReference>
<dbReference type="Gene3D" id="6.10.340.10">
    <property type="match status" value="1"/>
</dbReference>
<keyword evidence="4" id="KW-1003">Cell membrane</keyword>
<dbReference type="SUPFAM" id="SSF55874">
    <property type="entry name" value="ATPase domain of HSP90 chaperone/DNA topoisomerase II/histidine kinase"/>
    <property type="match status" value="1"/>
</dbReference>
<dbReference type="Proteomes" id="UP001236559">
    <property type="component" value="Unassembled WGS sequence"/>
</dbReference>
<gene>
    <name evidence="17" type="ORF">J2S72_000004</name>
</gene>
<keyword evidence="8" id="KW-0547">Nucleotide-binding</keyword>
<comment type="catalytic activity">
    <reaction evidence="1">
        <text>ATP + protein L-histidine = ADP + protein N-phospho-L-histidine.</text>
        <dbReference type="EC" id="2.7.13.3"/>
    </reaction>
</comment>
<dbReference type="Gene3D" id="1.10.287.130">
    <property type="match status" value="1"/>
</dbReference>
<dbReference type="InterPro" id="IPR050398">
    <property type="entry name" value="HssS/ArlS-like"/>
</dbReference>
<evidence type="ECO:0000256" key="3">
    <source>
        <dbReference type="ARBA" id="ARBA00012438"/>
    </source>
</evidence>